<dbReference type="CDD" id="cd03429">
    <property type="entry name" value="NUDIX_NADH_pyrophosphatase_Nudt13"/>
    <property type="match status" value="1"/>
</dbReference>
<dbReference type="InterPro" id="IPR015797">
    <property type="entry name" value="NUDIX_hydrolase-like_dom_sf"/>
</dbReference>
<evidence type="ECO:0000256" key="2">
    <source>
        <dbReference type="ARBA" id="ARBA00001947"/>
    </source>
</evidence>
<proteinExistence type="inferred from homology"/>
<dbReference type="InterPro" id="IPR049734">
    <property type="entry name" value="NudC-like_C"/>
</dbReference>
<dbReference type="EMBL" id="AZGZ01000021">
    <property type="protein sequence ID" value="KZZ89235.1"/>
    <property type="molecule type" value="Genomic_DNA"/>
</dbReference>
<evidence type="ECO:0000256" key="3">
    <source>
        <dbReference type="ARBA" id="ARBA00009595"/>
    </source>
</evidence>
<organism evidence="11 12">
    <name type="scientific">Ascosphaera apis ARSEF 7405</name>
    <dbReference type="NCBI Taxonomy" id="392613"/>
    <lineage>
        <taxon>Eukaryota</taxon>
        <taxon>Fungi</taxon>
        <taxon>Dikarya</taxon>
        <taxon>Ascomycota</taxon>
        <taxon>Pezizomycotina</taxon>
        <taxon>Eurotiomycetes</taxon>
        <taxon>Eurotiomycetidae</taxon>
        <taxon>Onygenales</taxon>
        <taxon>Ascosphaeraceae</taxon>
        <taxon>Ascosphaera</taxon>
    </lineage>
</organism>
<evidence type="ECO:0000313" key="11">
    <source>
        <dbReference type="EMBL" id="KZZ89235.1"/>
    </source>
</evidence>
<feature type="domain" description="Nudix hydrolase" evidence="10">
    <location>
        <begin position="251"/>
        <end position="387"/>
    </location>
</feature>
<comment type="caution">
    <text evidence="11">The sequence shown here is derived from an EMBL/GenBank/DDBJ whole genome shotgun (WGS) entry which is preliminary data.</text>
</comment>
<dbReference type="Proteomes" id="UP000242877">
    <property type="component" value="Unassembled WGS sequence"/>
</dbReference>
<dbReference type="GO" id="GO:0035529">
    <property type="term" value="F:NADH pyrophosphatase activity"/>
    <property type="evidence" value="ECO:0007669"/>
    <property type="project" value="TreeGrafter"/>
</dbReference>
<evidence type="ECO:0000256" key="5">
    <source>
        <dbReference type="ARBA" id="ARBA00022723"/>
    </source>
</evidence>
<dbReference type="Pfam" id="PF00293">
    <property type="entry name" value="NUDIX"/>
    <property type="match status" value="1"/>
</dbReference>
<dbReference type="InterPro" id="IPR015375">
    <property type="entry name" value="NADH_PPase-like_N"/>
</dbReference>
<dbReference type="GO" id="GO:0006742">
    <property type="term" value="P:NADP+ catabolic process"/>
    <property type="evidence" value="ECO:0007669"/>
    <property type="project" value="TreeGrafter"/>
</dbReference>
<protein>
    <recommendedName>
        <fullName evidence="4">NAD(+) diphosphatase</fullName>
        <ecNumber evidence="4">3.6.1.22</ecNumber>
    </recommendedName>
</protein>
<comment type="catalytic activity">
    <reaction evidence="9">
        <text>a 5'-end NAD(+)-phospho-ribonucleoside in mRNA + H2O = a 5'-end phospho-adenosine-phospho-ribonucleoside in mRNA + beta-nicotinamide D-ribonucleotide + 2 H(+)</text>
        <dbReference type="Rhea" id="RHEA:60876"/>
        <dbReference type="Rhea" id="RHEA-COMP:15698"/>
        <dbReference type="Rhea" id="RHEA-COMP:15719"/>
        <dbReference type="ChEBI" id="CHEBI:14649"/>
        <dbReference type="ChEBI" id="CHEBI:15377"/>
        <dbReference type="ChEBI" id="CHEBI:15378"/>
        <dbReference type="ChEBI" id="CHEBI:144029"/>
        <dbReference type="ChEBI" id="CHEBI:144051"/>
    </reaction>
    <physiologicalReaction direction="left-to-right" evidence="9">
        <dbReference type="Rhea" id="RHEA:60877"/>
    </physiologicalReaction>
</comment>
<dbReference type="AlphaFoldDB" id="A0A167WT13"/>
<dbReference type="GO" id="GO:0005777">
    <property type="term" value="C:peroxisome"/>
    <property type="evidence" value="ECO:0007669"/>
    <property type="project" value="TreeGrafter"/>
</dbReference>
<keyword evidence="5" id="KW-0479">Metal-binding</keyword>
<comment type="cofactor">
    <cofactor evidence="1">
        <name>Mg(2+)</name>
        <dbReference type="ChEBI" id="CHEBI:18420"/>
    </cofactor>
</comment>
<dbReference type="VEuPathDB" id="FungiDB:AAP_04382"/>
<dbReference type="PANTHER" id="PTHR42904:SF6">
    <property type="entry name" value="NAD-CAPPED RNA HYDROLASE NUDT12"/>
    <property type="match status" value="1"/>
</dbReference>
<evidence type="ECO:0000256" key="1">
    <source>
        <dbReference type="ARBA" id="ARBA00001946"/>
    </source>
</evidence>
<dbReference type="Gene3D" id="3.90.79.20">
    <property type="match status" value="1"/>
</dbReference>
<evidence type="ECO:0000256" key="8">
    <source>
        <dbReference type="ARBA" id="ARBA00023027"/>
    </source>
</evidence>
<dbReference type="GO" id="GO:0005829">
    <property type="term" value="C:cytosol"/>
    <property type="evidence" value="ECO:0007669"/>
    <property type="project" value="TreeGrafter"/>
</dbReference>
<dbReference type="Pfam" id="PF09296">
    <property type="entry name" value="NUDIX-like"/>
    <property type="match status" value="1"/>
</dbReference>
<dbReference type="Gene3D" id="3.90.79.10">
    <property type="entry name" value="Nucleoside Triphosphate Pyrophosphohydrolase"/>
    <property type="match status" value="1"/>
</dbReference>
<dbReference type="OrthoDB" id="10249612at2759"/>
<evidence type="ECO:0000256" key="4">
    <source>
        <dbReference type="ARBA" id="ARBA00012381"/>
    </source>
</evidence>
<evidence type="ECO:0000256" key="6">
    <source>
        <dbReference type="ARBA" id="ARBA00022801"/>
    </source>
</evidence>
<name>A0A167WT13_9EURO</name>
<gene>
    <name evidence="11" type="ORF">AAP_04382</name>
</gene>
<dbReference type="GO" id="GO:0046872">
    <property type="term" value="F:metal ion binding"/>
    <property type="evidence" value="ECO:0007669"/>
    <property type="project" value="UniProtKB-KW"/>
</dbReference>
<evidence type="ECO:0000259" key="10">
    <source>
        <dbReference type="PROSITE" id="PS51462"/>
    </source>
</evidence>
<evidence type="ECO:0000313" key="12">
    <source>
        <dbReference type="Proteomes" id="UP000242877"/>
    </source>
</evidence>
<reference evidence="11 12" key="1">
    <citation type="journal article" date="2016" name="Genome Biol. Evol.">
        <title>Divergent and convergent evolution of fungal pathogenicity.</title>
        <authorList>
            <person name="Shang Y."/>
            <person name="Xiao G."/>
            <person name="Zheng P."/>
            <person name="Cen K."/>
            <person name="Zhan S."/>
            <person name="Wang C."/>
        </authorList>
    </citation>
    <scope>NUCLEOTIDE SEQUENCE [LARGE SCALE GENOMIC DNA]</scope>
    <source>
        <strain evidence="11 12">ARSEF 7405</strain>
    </source>
</reference>
<dbReference type="PROSITE" id="PS00893">
    <property type="entry name" value="NUDIX_BOX"/>
    <property type="match status" value="1"/>
</dbReference>
<dbReference type="PANTHER" id="PTHR42904">
    <property type="entry name" value="NUDIX HYDROLASE, NUDC SUBFAMILY"/>
    <property type="match status" value="1"/>
</dbReference>
<dbReference type="InterPro" id="IPR050241">
    <property type="entry name" value="NAD-cap_RNA_hydrolase_NudC"/>
</dbReference>
<evidence type="ECO:0000256" key="7">
    <source>
        <dbReference type="ARBA" id="ARBA00022842"/>
    </source>
</evidence>
<dbReference type="InterPro" id="IPR020084">
    <property type="entry name" value="NUDIX_hydrolase_CS"/>
</dbReference>
<dbReference type="EC" id="3.6.1.22" evidence="4"/>
<keyword evidence="6" id="KW-0378">Hydrolase</keyword>
<comment type="cofactor">
    <cofactor evidence="2">
        <name>Zn(2+)</name>
        <dbReference type="ChEBI" id="CHEBI:29105"/>
    </cofactor>
</comment>
<accession>A0A167WT13</accession>
<dbReference type="SUPFAM" id="SSF55811">
    <property type="entry name" value="Nudix"/>
    <property type="match status" value="1"/>
</dbReference>
<dbReference type="InterPro" id="IPR000086">
    <property type="entry name" value="NUDIX_hydrolase_dom"/>
</dbReference>
<keyword evidence="7" id="KW-0460">Magnesium</keyword>
<evidence type="ECO:0000256" key="9">
    <source>
        <dbReference type="ARBA" id="ARBA00023679"/>
    </source>
</evidence>
<dbReference type="PROSITE" id="PS51462">
    <property type="entry name" value="NUDIX"/>
    <property type="match status" value="1"/>
</dbReference>
<sequence length="416" mass="46024">MSAIVGDLPIAANSELDTMLARKFGRETANYFSKTPLNRYSFLRGDSPFLSAALRHPSSRFLLYKNLCPLISEPSQIYLATFKEIAELVPETLYDEPEEVTVKSFDSSITQPLVIFLGVDESRTEDGLSYKIYKGAPYFAVDVTPKGTIASQAQAIVDRMEAKGLYFDKTRAPTAFPAGIAALYAQGRHYIDWNNRYTFCGSCGNKMMSVHAGAKRLCPPTDAALIKKGLSKDGALPPCSSRESVSNVCFPRTDPTIIVAVLSHDGKRVLLGRQRRWPPKWYSTLAGFVEPAESVEDAVRREVWEESGVHISRVVIHSSQPWPFPENLMIGAIGQTARQSDEEIHLEHDAELDDAKWFPIAEVAEALLTGTSSLGEEPGPEYQGGLRLPAKTAIAHQLMKAVVEGDFWKETHESKI</sequence>
<keyword evidence="8" id="KW-0520">NAD</keyword>
<keyword evidence="12" id="KW-1185">Reference proteome</keyword>
<dbReference type="FunFam" id="3.90.79.10:FF:000042">
    <property type="entry name" value="Probable NADH pyrophosphatase"/>
    <property type="match status" value="1"/>
</dbReference>
<comment type="similarity">
    <text evidence="3">Belongs to the Nudix hydrolase family. NudC subfamily.</text>
</comment>
<dbReference type="GO" id="GO:0019677">
    <property type="term" value="P:NAD+ catabolic process"/>
    <property type="evidence" value="ECO:0007669"/>
    <property type="project" value="TreeGrafter"/>
</dbReference>